<evidence type="ECO:0000313" key="3">
    <source>
        <dbReference type="Proteomes" id="UP000326950"/>
    </source>
</evidence>
<feature type="transmembrane region" description="Helical" evidence="1">
    <location>
        <begin position="21"/>
        <end position="39"/>
    </location>
</feature>
<keyword evidence="1" id="KW-0472">Membrane</keyword>
<evidence type="ECO:0000313" key="2">
    <source>
        <dbReference type="EMBL" id="KAE8155883.1"/>
    </source>
</evidence>
<accession>A0A5N6UBD6</accession>
<keyword evidence="3" id="KW-1185">Reference proteome</keyword>
<organism evidence="2 3">
    <name type="scientific">Aspergillus tamarii</name>
    <dbReference type="NCBI Taxonomy" id="41984"/>
    <lineage>
        <taxon>Eukaryota</taxon>
        <taxon>Fungi</taxon>
        <taxon>Dikarya</taxon>
        <taxon>Ascomycota</taxon>
        <taxon>Pezizomycotina</taxon>
        <taxon>Eurotiomycetes</taxon>
        <taxon>Eurotiomycetidae</taxon>
        <taxon>Eurotiales</taxon>
        <taxon>Aspergillaceae</taxon>
        <taxon>Aspergillus</taxon>
        <taxon>Aspergillus subgen. Circumdati</taxon>
    </lineage>
</organism>
<evidence type="ECO:0000256" key="1">
    <source>
        <dbReference type="SAM" id="Phobius"/>
    </source>
</evidence>
<keyword evidence="1" id="KW-0812">Transmembrane</keyword>
<sequence length="51" mass="5815">MQTRGIYVHPTKNTIPERHRTPMISLLLFFSLLSCILLFQSPKSISASLRA</sequence>
<reference evidence="2 3" key="1">
    <citation type="submission" date="2019-04" db="EMBL/GenBank/DDBJ databases">
        <title>Friends and foes A comparative genomics study of 23 Aspergillus species from section Flavi.</title>
        <authorList>
            <consortium name="DOE Joint Genome Institute"/>
            <person name="Kjaerbolling I."/>
            <person name="Vesth T."/>
            <person name="Frisvad J.C."/>
            <person name="Nybo J.L."/>
            <person name="Theobald S."/>
            <person name="Kildgaard S."/>
            <person name="Isbrandt T."/>
            <person name="Kuo A."/>
            <person name="Sato A."/>
            <person name="Lyhne E.K."/>
            <person name="Kogle M.E."/>
            <person name="Wiebenga A."/>
            <person name="Kun R.S."/>
            <person name="Lubbers R.J."/>
            <person name="Makela M.R."/>
            <person name="Barry K."/>
            <person name="Chovatia M."/>
            <person name="Clum A."/>
            <person name="Daum C."/>
            <person name="Haridas S."/>
            <person name="He G."/>
            <person name="LaButti K."/>
            <person name="Lipzen A."/>
            <person name="Mondo S."/>
            <person name="Riley R."/>
            <person name="Salamov A."/>
            <person name="Simmons B.A."/>
            <person name="Magnuson J.K."/>
            <person name="Henrissat B."/>
            <person name="Mortensen U.H."/>
            <person name="Larsen T.O."/>
            <person name="Devries R.P."/>
            <person name="Grigoriev I.V."/>
            <person name="Machida M."/>
            <person name="Baker S.E."/>
            <person name="Andersen M.R."/>
        </authorList>
    </citation>
    <scope>NUCLEOTIDE SEQUENCE [LARGE SCALE GENOMIC DNA]</scope>
    <source>
        <strain evidence="2 3">CBS 117626</strain>
    </source>
</reference>
<proteinExistence type="predicted"/>
<dbReference type="AlphaFoldDB" id="A0A5N6UBD6"/>
<dbReference type="EMBL" id="ML738794">
    <property type="protein sequence ID" value="KAE8155883.1"/>
    <property type="molecule type" value="Genomic_DNA"/>
</dbReference>
<keyword evidence="1" id="KW-1133">Transmembrane helix</keyword>
<gene>
    <name evidence="2" type="ORF">BDV40DRAFT_282690</name>
</gene>
<dbReference type="Proteomes" id="UP000326950">
    <property type="component" value="Unassembled WGS sequence"/>
</dbReference>
<protein>
    <submittedName>
        <fullName evidence="2">Uncharacterized protein</fullName>
    </submittedName>
</protein>
<name>A0A5N6UBD6_ASPTM</name>
<dbReference type="PROSITE" id="PS51257">
    <property type="entry name" value="PROKAR_LIPOPROTEIN"/>
    <property type="match status" value="1"/>
</dbReference>